<dbReference type="OMA" id="LLCICHA"/>
<dbReference type="eggNOG" id="ENOG502TFPB">
    <property type="taxonomic scope" value="Eukaryota"/>
</dbReference>
<proteinExistence type="predicted"/>
<name>S3CYF2_GLAL2</name>
<dbReference type="GeneID" id="19470453"/>
<sequence>MTNKSTFLVVVLVAVLATFCNASAVVYPRDDTAIAADQNVEFVASSRITDHQILEAFEGAGHRPLRTWDDNNGTTYQSHYVFDEDEWNAMHDKLWQAAGYTGTGLDARVAFYCEGFKGDPWTYTSTLGVVVGSICGGFHWGVSYAGKVQIVKRTKIRPDGPHIDNRYGNAIIVSAKFIWKLSAFAGAIYCNNAMNYGISNACSAQISGDKGEAKGTQGFLEKYGGGDFATVGISLANA</sequence>
<gene>
    <name evidence="2" type="ORF">GLAREA_11412</name>
</gene>
<evidence type="ECO:0000313" key="3">
    <source>
        <dbReference type="Proteomes" id="UP000016922"/>
    </source>
</evidence>
<protein>
    <submittedName>
        <fullName evidence="2">Uncharacterized protein</fullName>
    </submittedName>
</protein>
<dbReference type="OrthoDB" id="10284275at2759"/>
<dbReference type="Proteomes" id="UP000016922">
    <property type="component" value="Unassembled WGS sequence"/>
</dbReference>
<dbReference type="RefSeq" id="XP_008087746.1">
    <property type="nucleotide sequence ID" value="XM_008089555.1"/>
</dbReference>
<dbReference type="EMBL" id="KE145372">
    <property type="protein sequence ID" value="EPE24831.1"/>
    <property type="molecule type" value="Genomic_DNA"/>
</dbReference>
<feature type="signal peptide" evidence="1">
    <location>
        <begin position="1"/>
        <end position="22"/>
    </location>
</feature>
<dbReference type="KEGG" id="glz:GLAREA_11412"/>
<reference evidence="2 3" key="1">
    <citation type="journal article" date="2013" name="BMC Genomics">
        <title>Genomics-driven discovery of the pneumocandin biosynthetic gene cluster in the fungus Glarea lozoyensis.</title>
        <authorList>
            <person name="Chen L."/>
            <person name="Yue Q."/>
            <person name="Zhang X."/>
            <person name="Xiang M."/>
            <person name="Wang C."/>
            <person name="Li S."/>
            <person name="Che Y."/>
            <person name="Ortiz-Lopez F.J."/>
            <person name="Bills G.F."/>
            <person name="Liu X."/>
            <person name="An Z."/>
        </authorList>
    </citation>
    <scope>NUCLEOTIDE SEQUENCE [LARGE SCALE GENOMIC DNA]</scope>
    <source>
        <strain evidence="3">ATCC 20868 / MF5171</strain>
    </source>
</reference>
<keyword evidence="1" id="KW-0732">Signal</keyword>
<accession>S3CYF2</accession>
<dbReference type="AlphaFoldDB" id="S3CYF2"/>
<evidence type="ECO:0000313" key="2">
    <source>
        <dbReference type="EMBL" id="EPE24831.1"/>
    </source>
</evidence>
<feature type="chain" id="PRO_5004507901" evidence="1">
    <location>
        <begin position="23"/>
        <end position="238"/>
    </location>
</feature>
<organism evidence="2 3">
    <name type="scientific">Glarea lozoyensis (strain ATCC 20868 / MF5171)</name>
    <dbReference type="NCBI Taxonomy" id="1116229"/>
    <lineage>
        <taxon>Eukaryota</taxon>
        <taxon>Fungi</taxon>
        <taxon>Dikarya</taxon>
        <taxon>Ascomycota</taxon>
        <taxon>Pezizomycotina</taxon>
        <taxon>Leotiomycetes</taxon>
        <taxon>Helotiales</taxon>
        <taxon>Helotiaceae</taxon>
        <taxon>Glarea</taxon>
    </lineage>
</organism>
<keyword evidence="3" id="KW-1185">Reference proteome</keyword>
<dbReference type="HOGENOM" id="CLU_101858_0_0_1"/>
<evidence type="ECO:0000256" key="1">
    <source>
        <dbReference type="SAM" id="SignalP"/>
    </source>
</evidence>